<evidence type="ECO:0000259" key="5">
    <source>
        <dbReference type="PROSITE" id="PS51898"/>
    </source>
</evidence>
<accession>A0A7S9E009</accession>
<dbReference type="InterPro" id="IPR013762">
    <property type="entry name" value="Integrase-like_cat_sf"/>
</dbReference>
<evidence type="ECO:0000256" key="4">
    <source>
        <dbReference type="ARBA" id="ARBA00023172"/>
    </source>
</evidence>
<dbReference type="PROSITE" id="PS51898">
    <property type="entry name" value="TYR_RECOMBINASE"/>
    <property type="match status" value="1"/>
</dbReference>
<reference evidence="6 7" key="1">
    <citation type="submission" date="2020-11" db="EMBL/GenBank/DDBJ databases">
        <title>Complete genome sequence for Salinimonas sp. strain G2-b.</title>
        <authorList>
            <person name="Park S.-J."/>
        </authorList>
    </citation>
    <scope>NUCLEOTIDE SEQUENCE [LARGE SCALE GENOMIC DNA]</scope>
    <source>
        <strain evidence="6 7">G2-b</strain>
    </source>
</reference>
<dbReference type="PANTHER" id="PTHR30629:SF2">
    <property type="entry name" value="PROPHAGE INTEGRASE INTS-RELATED"/>
    <property type="match status" value="1"/>
</dbReference>
<dbReference type="InterPro" id="IPR025166">
    <property type="entry name" value="Integrase_DNA_bind_dom"/>
</dbReference>
<dbReference type="CDD" id="cd00801">
    <property type="entry name" value="INT_P4_C"/>
    <property type="match status" value="1"/>
</dbReference>
<comment type="similarity">
    <text evidence="1">Belongs to the 'phage' integrase family.</text>
</comment>
<evidence type="ECO:0000256" key="1">
    <source>
        <dbReference type="ARBA" id="ARBA00008857"/>
    </source>
</evidence>
<name>A0A7S9E009_9ALTE</name>
<dbReference type="KEGG" id="smaa:IT774_04935"/>
<dbReference type="RefSeq" id="WP_195811596.1">
    <property type="nucleotide sequence ID" value="NZ_CP064795.1"/>
</dbReference>
<evidence type="ECO:0000313" key="6">
    <source>
        <dbReference type="EMBL" id="QPG06520.1"/>
    </source>
</evidence>
<dbReference type="InterPro" id="IPR038488">
    <property type="entry name" value="Integrase_DNA-bd_sf"/>
</dbReference>
<dbReference type="Pfam" id="PF13356">
    <property type="entry name" value="Arm-DNA-bind_3"/>
    <property type="match status" value="1"/>
</dbReference>
<dbReference type="Gene3D" id="1.10.150.130">
    <property type="match status" value="1"/>
</dbReference>
<dbReference type="GO" id="GO:0015074">
    <property type="term" value="P:DNA integration"/>
    <property type="evidence" value="ECO:0007669"/>
    <property type="project" value="UniProtKB-KW"/>
</dbReference>
<gene>
    <name evidence="6" type="ORF">IT774_04935</name>
</gene>
<proteinExistence type="inferred from homology"/>
<dbReference type="InterPro" id="IPR002104">
    <property type="entry name" value="Integrase_catalytic"/>
</dbReference>
<keyword evidence="2" id="KW-0229">DNA integration</keyword>
<dbReference type="Proteomes" id="UP000595095">
    <property type="component" value="Chromosome"/>
</dbReference>
<dbReference type="GO" id="GO:0006310">
    <property type="term" value="P:DNA recombination"/>
    <property type="evidence" value="ECO:0007669"/>
    <property type="project" value="UniProtKB-KW"/>
</dbReference>
<keyword evidence="3" id="KW-0238">DNA-binding</keyword>
<dbReference type="Gene3D" id="1.10.443.10">
    <property type="entry name" value="Intergrase catalytic core"/>
    <property type="match status" value="1"/>
</dbReference>
<organism evidence="6 7">
    <name type="scientific">Salinimonas marina</name>
    <dbReference type="NCBI Taxonomy" id="2785918"/>
    <lineage>
        <taxon>Bacteria</taxon>
        <taxon>Pseudomonadati</taxon>
        <taxon>Pseudomonadota</taxon>
        <taxon>Gammaproteobacteria</taxon>
        <taxon>Alteromonadales</taxon>
        <taxon>Alteromonadaceae</taxon>
        <taxon>Alteromonas/Salinimonas group</taxon>
        <taxon>Salinimonas</taxon>
    </lineage>
</organism>
<dbReference type="EMBL" id="CP064795">
    <property type="protein sequence ID" value="QPG06520.1"/>
    <property type="molecule type" value="Genomic_DNA"/>
</dbReference>
<keyword evidence="7" id="KW-1185">Reference proteome</keyword>
<dbReference type="AlphaFoldDB" id="A0A7S9E009"/>
<sequence length="424" mass="49109">MALTDIWLRKNNGRLTAKEELTSDTGAMFARLRGGKISFIYRPYLQSGERIKMTLGSYPKMSLKDARDKRDEYNRMVNEGHDPRRKLMATRFTNATQPTVNELFTVWYENQAMVRKKNPALHLRTYELHLKKEFGNMNYVDLPRVVVGKYLVQKANEVPHIALRIISDMKACINYAKIHGLTDAENVFQIFTSRSLGISRSIGKRVLSGEELRLMYKTLDSMDMNEKNLAIVNLMLFYGCRGAEIRETRKDWLNFETMTWTVPPEFHKTGGKTGKPLVRPILDEMKHLWEILLAFSGDSQYVCTLMASKNKKTDKQMSANALRSIAGQIINHAVGHFKDAQGEPITWEHWTNHDLRRTARSHWSEFGDWAVCEKMLGHSLPGEADVYDHNQYMGQMRAIYRQWWNQIQEYAGETNVVQFEKASV</sequence>
<feature type="domain" description="Tyr recombinase" evidence="5">
    <location>
        <begin position="202"/>
        <end position="401"/>
    </location>
</feature>
<dbReference type="InterPro" id="IPR011010">
    <property type="entry name" value="DNA_brk_join_enz"/>
</dbReference>
<keyword evidence="4" id="KW-0233">DNA recombination</keyword>
<dbReference type="SUPFAM" id="SSF56349">
    <property type="entry name" value="DNA breaking-rejoining enzymes"/>
    <property type="match status" value="1"/>
</dbReference>
<evidence type="ECO:0000313" key="7">
    <source>
        <dbReference type="Proteomes" id="UP000595095"/>
    </source>
</evidence>
<dbReference type="Gene3D" id="3.30.160.390">
    <property type="entry name" value="Integrase, DNA-binding domain"/>
    <property type="match status" value="1"/>
</dbReference>
<dbReference type="GO" id="GO:0003677">
    <property type="term" value="F:DNA binding"/>
    <property type="evidence" value="ECO:0007669"/>
    <property type="project" value="UniProtKB-KW"/>
</dbReference>
<evidence type="ECO:0000256" key="2">
    <source>
        <dbReference type="ARBA" id="ARBA00022908"/>
    </source>
</evidence>
<dbReference type="InterPro" id="IPR010998">
    <property type="entry name" value="Integrase_recombinase_N"/>
</dbReference>
<dbReference type="PANTHER" id="PTHR30629">
    <property type="entry name" value="PROPHAGE INTEGRASE"/>
    <property type="match status" value="1"/>
</dbReference>
<protein>
    <submittedName>
        <fullName evidence="6">Site-specific integrase</fullName>
    </submittedName>
</protein>
<dbReference type="Pfam" id="PF00589">
    <property type="entry name" value="Phage_integrase"/>
    <property type="match status" value="1"/>
</dbReference>
<dbReference type="InterPro" id="IPR050808">
    <property type="entry name" value="Phage_Integrase"/>
</dbReference>
<evidence type="ECO:0000256" key="3">
    <source>
        <dbReference type="ARBA" id="ARBA00023125"/>
    </source>
</evidence>